<dbReference type="GO" id="GO:0003700">
    <property type="term" value="F:DNA-binding transcription factor activity"/>
    <property type="evidence" value="ECO:0007669"/>
    <property type="project" value="InterPro"/>
</dbReference>
<dbReference type="InterPro" id="IPR018060">
    <property type="entry name" value="HTH_AraC"/>
</dbReference>
<dbReference type="PROSITE" id="PS01124">
    <property type="entry name" value="HTH_ARAC_FAMILY_2"/>
    <property type="match status" value="1"/>
</dbReference>
<dbReference type="Pfam" id="PF12833">
    <property type="entry name" value="HTH_18"/>
    <property type="match status" value="1"/>
</dbReference>
<name>E3I3E0_RHOVT</name>
<proteinExistence type="predicted"/>
<evidence type="ECO:0000256" key="1">
    <source>
        <dbReference type="ARBA" id="ARBA00023015"/>
    </source>
</evidence>
<evidence type="ECO:0000313" key="5">
    <source>
        <dbReference type="EMBL" id="ADP72588.1"/>
    </source>
</evidence>
<dbReference type="InterPro" id="IPR020449">
    <property type="entry name" value="Tscrpt_reg_AraC-type_HTH"/>
</dbReference>
<dbReference type="InterPro" id="IPR009057">
    <property type="entry name" value="Homeodomain-like_sf"/>
</dbReference>
<sequence>MQDTFAKLEEASDGRGERDTISIAFVREALVVPRQRGIDVARVLQRSSISPDLLHSAQARVPVAQYALLWQHLTRELKDEFFGMDIRAMKPGSFAMLCLAVLGTRTLGEALQRALRYLRLSLDGIEGRLAREDRYCHITLGDAACGLPRGVRPPPARAFAYGTYLLVVHGLACWLVGRRIPLVSVQFRCGEPDFSPEWRIMFSPRLEFSARETRAFFKSFYLDLPVIRDEADLKPFLRQAPANLLVKYRGWQTWSALIRRRLRTLDPASWPTFDEIAAEFHLSSSTLRRRLDDEGLSYRVILDDLRRDLAISLLSRTDATIQSIAFDLGFTESSAFHRAFKKWTGVSPGNYRVG</sequence>
<keyword evidence="2" id="KW-0238">DNA-binding</keyword>
<evidence type="ECO:0000313" key="6">
    <source>
        <dbReference type="Proteomes" id="UP000001399"/>
    </source>
</evidence>
<protein>
    <submittedName>
        <fullName evidence="5">Transcriptional regulator, AraC family</fullName>
    </submittedName>
</protein>
<dbReference type="PANTHER" id="PTHR47894">
    <property type="entry name" value="HTH-TYPE TRANSCRIPTIONAL REGULATOR GADX"/>
    <property type="match status" value="1"/>
</dbReference>
<dbReference type="PANTHER" id="PTHR47894:SF1">
    <property type="entry name" value="HTH-TYPE TRANSCRIPTIONAL REGULATOR VQSM"/>
    <property type="match status" value="1"/>
</dbReference>
<accession>E3I3E0</accession>
<dbReference type="OrthoDB" id="9805730at2"/>
<evidence type="ECO:0000256" key="3">
    <source>
        <dbReference type="ARBA" id="ARBA00023163"/>
    </source>
</evidence>
<dbReference type="InterPro" id="IPR032687">
    <property type="entry name" value="AraC-type_N"/>
</dbReference>
<dbReference type="STRING" id="648757.Rvan_3406"/>
<dbReference type="AlphaFoldDB" id="E3I3E0"/>
<organism evidence="5 6">
    <name type="scientific">Rhodomicrobium vannielii (strain ATCC 17100 / DSM 162 / LMG 4299 / NCIMB 10020 / ATH 3.1.1)</name>
    <dbReference type="NCBI Taxonomy" id="648757"/>
    <lineage>
        <taxon>Bacteria</taxon>
        <taxon>Pseudomonadati</taxon>
        <taxon>Pseudomonadota</taxon>
        <taxon>Alphaproteobacteria</taxon>
        <taxon>Hyphomicrobiales</taxon>
        <taxon>Hyphomicrobiaceae</taxon>
        <taxon>Rhodomicrobium</taxon>
    </lineage>
</organism>
<dbReference type="SMART" id="SM00342">
    <property type="entry name" value="HTH_ARAC"/>
    <property type="match status" value="1"/>
</dbReference>
<dbReference type="Proteomes" id="UP000001399">
    <property type="component" value="Chromosome"/>
</dbReference>
<gene>
    <name evidence="5" type="ordered locus">Rvan_3406</name>
</gene>
<keyword evidence="1" id="KW-0805">Transcription regulation</keyword>
<reference evidence="6" key="1">
    <citation type="journal article" date="2011" name="J. Bacteriol.">
        <title>Genome sequences of eight morphologically diverse alphaproteobacteria.</title>
        <authorList>
            <consortium name="US DOE Joint Genome Institute"/>
            <person name="Brown P.J."/>
            <person name="Kysela D.T."/>
            <person name="Buechlein A."/>
            <person name="Hemmerich C."/>
            <person name="Brun Y.V."/>
        </authorList>
    </citation>
    <scope>NUCLEOTIDE SEQUENCE [LARGE SCALE GENOMIC DNA]</scope>
    <source>
        <strain evidence="6">ATCC 17100 / ATH 3.1.1 / DSM 162 / LMG 4299</strain>
    </source>
</reference>
<dbReference type="Pfam" id="PF12625">
    <property type="entry name" value="Arabinose_bd"/>
    <property type="match status" value="1"/>
</dbReference>
<dbReference type="Gene3D" id="1.10.10.60">
    <property type="entry name" value="Homeodomain-like"/>
    <property type="match status" value="1"/>
</dbReference>
<dbReference type="eggNOG" id="COG2207">
    <property type="taxonomic scope" value="Bacteria"/>
</dbReference>
<dbReference type="HOGENOM" id="CLU_047522_0_0_5"/>
<dbReference type="GO" id="GO:0005829">
    <property type="term" value="C:cytosol"/>
    <property type="evidence" value="ECO:0007669"/>
    <property type="project" value="TreeGrafter"/>
</dbReference>
<dbReference type="PRINTS" id="PR00032">
    <property type="entry name" value="HTHARAC"/>
</dbReference>
<feature type="domain" description="HTH araC/xylS-type" evidence="4">
    <location>
        <begin position="252"/>
        <end position="354"/>
    </location>
</feature>
<keyword evidence="3" id="KW-0804">Transcription</keyword>
<dbReference type="SUPFAM" id="SSF46689">
    <property type="entry name" value="Homeodomain-like"/>
    <property type="match status" value="1"/>
</dbReference>
<keyword evidence="6" id="KW-1185">Reference proteome</keyword>
<evidence type="ECO:0000259" key="4">
    <source>
        <dbReference type="PROSITE" id="PS01124"/>
    </source>
</evidence>
<dbReference type="KEGG" id="rva:Rvan_3406"/>
<dbReference type="GO" id="GO:0000976">
    <property type="term" value="F:transcription cis-regulatory region binding"/>
    <property type="evidence" value="ECO:0007669"/>
    <property type="project" value="TreeGrafter"/>
</dbReference>
<dbReference type="RefSeq" id="WP_013420946.1">
    <property type="nucleotide sequence ID" value="NC_014664.1"/>
</dbReference>
<dbReference type="EMBL" id="CP002292">
    <property type="protein sequence ID" value="ADP72588.1"/>
    <property type="molecule type" value="Genomic_DNA"/>
</dbReference>
<evidence type="ECO:0000256" key="2">
    <source>
        <dbReference type="ARBA" id="ARBA00023125"/>
    </source>
</evidence>